<keyword evidence="1" id="KW-0677">Repeat</keyword>
<dbReference type="Proteomes" id="UP001610335">
    <property type="component" value="Unassembled WGS sequence"/>
</dbReference>
<sequence>MERTEEYPSRTTFNNQANVKNQAVTQTFNGTVVFGGDQSQNDINTAASTTGLSVLDRNILESLAFPEMLDRRHAIDTPHPNTCEWILDQEKYIDWLDQERGLLWIKGKPGAGKSTIMSFLYRTLKDQPLEGIVLEFFFTGRGTELQRTPLGFLRSLLNQLYRQDMSIRENLRKVYEDKCNTFGDNAFGTSKQKWTWKQQELEDLLERAIIASAEHQLVTVFVDALDEAGRDSAAQLVQFFHRINSSLAREAASGKICISCRHYPVVSSMPESEIWVENHNQSDIASFIYDSMQHDQLWSDDEWQHLEETLTDSAGGIFQWARLVTPHVQRQLSDGESIHNVRLRLGRVPDELGSVYEYILKNTIDPENLKCAYAIFQWVCLAEKPLSVRELRYAMAASDANWSKTEVQEQDIRDMCFNDELMKRRIRAFSGGLIEATSTDCESIIEVIHQSVKEFMLEKGLQSLAAYQDNILCPISRSSITQKPPYFHIEHCQAFLYRSCLYYLAKELEQTKFEDDPNLEALTKASPFLRYAALNIFHHAQKAGAYRSNDLQQEISTLQQMIPRWADLSRSLGVRATNVEGVGQTPLHVSVSCSMTDMVEYLLLDDNSSNGDEQQGDERYTHVKRPSDIQGDNIIAGR</sequence>
<dbReference type="Pfam" id="PF22939">
    <property type="entry name" value="WHD_GPIID"/>
    <property type="match status" value="1"/>
</dbReference>
<dbReference type="Gene3D" id="3.40.50.300">
    <property type="entry name" value="P-loop containing nucleotide triphosphate hydrolases"/>
    <property type="match status" value="1"/>
</dbReference>
<dbReference type="EMBL" id="JBFXLS010000099">
    <property type="protein sequence ID" value="KAL2816622.1"/>
    <property type="molecule type" value="Genomic_DNA"/>
</dbReference>
<proteinExistence type="predicted"/>
<feature type="domain" description="Nephrocystin 3-like N-terminal" evidence="4">
    <location>
        <begin position="81"/>
        <end position="261"/>
    </location>
</feature>
<evidence type="ECO:0000259" key="3">
    <source>
        <dbReference type="Pfam" id="PF22939"/>
    </source>
</evidence>
<evidence type="ECO:0008006" key="7">
    <source>
        <dbReference type="Google" id="ProtNLM"/>
    </source>
</evidence>
<reference evidence="5 6" key="1">
    <citation type="submission" date="2024-07" db="EMBL/GenBank/DDBJ databases">
        <title>Section-level genome sequencing and comparative genomics of Aspergillus sections Usti and Cavernicolus.</title>
        <authorList>
            <consortium name="Lawrence Berkeley National Laboratory"/>
            <person name="Nybo J.L."/>
            <person name="Vesth T.C."/>
            <person name="Theobald S."/>
            <person name="Frisvad J.C."/>
            <person name="Larsen T.O."/>
            <person name="Kjaerboelling I."/>
            <person name="Rothschild-Mancinelli K."/>
            <person name="Lyhne E.K."/>
            <person name="Kogle M.E."/>
            <person name="Barry K."/>
            <person name="Clum A."/>
            <person name="Na H."/>
            <person name="Ledsgaard L."/>
            <person name="Lin J."/>
            <person name="Lipzen A."/>
            <person name="Kuo A."/>
            <person name="Riley R."/>
            <person name="Mondo S."/>
            <person name="LaButti K."/>
            <person name="Haridas S."/>
            <person name="Pangalinan J."/>
            <person name="Salamov A.A."/>
            <person name="Simmons B.A."/>
            <person name="Magnuson J.K."/>
            <person name="Chen J."/>
            <person name="Drula E."/>
            <person name="Henrissat B."/>
            <person name="Wiebenga A."/>
            <person name="Lubbers R.J."/>
            <person name="Gomes A.C."/>
            <person name="Makela M.R."/>
            <person name="Stajich J."/>
            <person name="Grigoriev I.V."/>
            <person name="Mortensen U.H."/>
            <person name="De vries R.P."/>
            <person name="Baker S.E."/>
            <person name="Andersen M.R."/>
        </authorList>
    </citation>
    <scope>NUCLEOTIDE SEQUENCE [LARGE SCALE GENOMIC DNA]</scope>
    <source>
        <strain evidence="5 6">CBS 600.67</strain>
    </source>
</reference>
<dbReference type="InterPro" id="IPR027417">
    <property type="entry name" value="P-loop_NTPase"/>
</dbReference>
<feature type="region of interest" description="Disordered" evidence="2">
    <location>
        <begin position="606"/>
        <end position="638"/>
    </location>
</feature>
<dbReference type="PANTHER" id="PTHR10039:SF5">
    <property type="entry name" value="NACHT DOMAIN-CONTAINING PROTEIN"/>
    <property type="match status" value="1"/>
</dbReference>
<evidence type="ECO:0000256" key="1">
    <source>
        <dbReference type="ARBA" id="ARBA00022737"/>
    </source>
</evidence>
<dbReference type="SUPFAM" id="SSF52540">
    <property type="entry name" value="P-loop containing nucleoside triphosphate hydrolases"/>
    <property type="match status" value="1"/>
</dbReference>
<organism evidence="5 6">
    <name type="scientific">Aspergillus cavernicola</name>
    <dbReference type="NCBI Taxonomy" id="176166"/>
    <lineage>
        <taxon>Eukaryota</taxon>
        <taxon>Fungi</taxon>
        <taxon>Dikarya</taxon>
        <taxon>Ascomycota</taxon>
        <taxon>Pezizomycotina</taxon>
        <taxon>Eurotiomycetes</taxon>
        <taxon>Eurotiomycetidae</taxon>
        <taxon>Eurotiales</taxon>
        <taxon>Aspergillaceae</taxon>
        <taxon>Aspergillus</taxon>
        <taxon>Aspergillus subgen. Nidulantes</taxon>
    </lineage>
</organism>
<gene>
    <name evidence="5" type="ORF">BDW59DRAFT_166267</name>
</gene>
<feature type="domain" description="GPI inositol-deacylase winged helix" evidence="3">
    <location>
        <begin position="370"/>
        <end position="463"/>
    </location>
</feature>
<dbReference type="PANTHER" id="PTHR10039">
    <property type="entry name" value="AMELOGENIN"/>
    <property type="match status" value="1"/>
</dbReference>
<protein>
    <recommendedName>
        <fullName evidence="7">NACHT domain-containing protein</fullName>
    </recommendedName>
</protein>
<dbReference type="InterPro" id="IPR054471">
    <property type="entry name" value="GPIID_WHD"/>
</dbReference>
<dbReference type="InterPro" id="IPR056884">
    <property type="entry name" value="NPHP3-like_N"/>
</dbReference>
<evidence type="ECO:0000313" key="6">
    <source>
        <dbReference type="Proteomes" id="UP001610335"/>
    </source>
</evidence>
<accession>A0ABR4HMB1</accession>
<evidence type="ECO:0000259" key="4">
    <source>
        <dbReference type="Pfam" id="PF24883"/>
    </source>
</evidence>
<dbReference type="Pfam" id="PF24883">
    <property type="entry name" value="NPHP3_N"/>
    <property type="match status" value="1"/>
</dbReference>
<comment type="caution">
    <text evidence="5">The sequence shown here is derived from an EMBL/GenBank/DDBJ whole genome shotgun (WGS) entry which is preliminary data.</text>
</comment>
<name>A0ABR4HMB1_9EURO</name>
<keyword evidence="6" id="KW-1185">Reference proteome</keyword>
<evidence type="ECO:0000256" key="2">
    <source>
        <dbReference type="SAM" id="MobiDB-lite"/>
    </source>
</evidence>
<feature type="compositionally biased region" description="Basic and acidic residues" evidence="2">
    <location>
        <begin position="616"/>
        <end position="627"/>
    </location>
</feature>
<evidence type="ECO:0000313" key="5">
    <source>
        <dbReference type="EMBL" id="KAL2816622.1"/>
    </source>
</evidence>